<feature type="transmembrane region" description="Helical" evidence="1">
    <location>
        <begin position="63"/>
        <end position="78"/>
    </location>
</feature>
<keyword evidence="1" id="KW-1133">Transmembrane helix</keyword>
<gene>
    <name evidence="2" type="ORF">FEE95_18310</name>
</gene>
<feature type="transmembrane region" description="Helical" evidence="1">
    <location>
        <begin position="30"/>
        <end position="51"/>
    </location>
</feature>
<dbReference type="Proteomes" id="UP000310314">
    <property type="component" value="Unassembled WGS sequence"/>
</dbReference>
<accession>A0A5S3PHU7</accession>
<keyword evidence="1" id="KW-0472">Membrane</keyword>
<proteinExistence type="predicted"/>
<keyword evidence="1" id="KW-0812">Transmembrane</keyword>
<dbReference type="Pfam" id="PF19617">
    <property type="entry name" value="DUF6122"/>
    <property type="match status" value="1"/>
</dbReference>
<feature type="transmembrane region" description="Helical" evidence="1">
    <location>
        <begin position="83"/>
        <end position="103"/>
    </location>
</feature>
<dbReference type="OrthoDB" id="289051at2"/>
<dbReference type="EMBL" id="VATY01000004">
    <property type="protein sequence ID" value="TMM53850.1"/>
    <property type="molecule type" value="Genomic_DNA"/>
</dbReference>
<evidence type="ECO:0008006" key="4">
    <source>
        <dbReference type="Google" id="ProtNLM"/>
    </source>
</evidence>
<evidence type="ECO:0000256" key="1">
    <source>
        <dbReference type="SAM" id="Phobius"/>
    </source>
</evidence>
<organism evidence="2 3">
    <name type="scientific">Maribacter algarum</name>
    <name type="common">ex Zhang et al. 2020</name>
    <dbReference type="NCBI Taxonomy" id="2578118"/>
    <lineage>
        <taxon>Bacteria</taxon>
        <taxon>Pseudomonadati</taxon>
        <taxon>Bacteroidota</taxon>
        <taxon>Flavobacteriia</taxon>
        <taxon>Flavobacteriales</taxon>
        <taxon>Flavobacteriaceae</taxon>
        <taxon>Maribacter</taxon>
    </lineage>
</organism>
<comment type="caution">
    <text evidence="2">The sequence shown here is derived from an EMBL/GenBank/DDBJ whole genome shotgun (WGS) entry which is preliminary data.</text>
</comment>
<keyword evidence="3" id="KW-1185">Reference proteome</keyword>
<evidence type="ECO:0000313" key="2">
    <source>
        <dbReference type="EMBL" id="TMM53850.1"/>
    </source>
</evidence>
<protein>
    <recommendedName>
        <fullName evidence="4">Metal-dependent hydrolase</fullName>
    </recommendedName>
</protein>
<feature type="transmembrane region" description="Helical" evidence="1">
    <location>
        <begin position="6"/>
        <end position="23"/>
    </location>
</feature>
<name>A0A5S3PHU7_9FLAO</name>
<reference evidence="2 3" key="1">
    <citation type="submission" date="2019-05" db="EMBL/GenBank/DDBJ databases">
        <authorList>
            <person name="Zhang J.-Y."/>
            <person name="Feg X."/>
            <person name="Du Z.-J."/>
        </authorList>
    </citation>
    <scope>NUCLEOTIDE SEQUENCE [LARGE SCALE GENOMIC DNA]</scope>
    <source>
        <strain evidence="2 3">RZ26</strain>
    </source>
</reference>
<evidence type="ECO:0000313" key="3">
    <source>
        <dbReference type="Proteomes" id="UP000310314"/>
    </source>
</evidence>
<dbReference type="InterPro" id="IPR046125">
    <property type="entry name" value="DUF6122"/>
</dbReference>
<dbReference type="RefSeq" id="WP_138659473.1">
    <property type="nucleotide sequence ID" value="NZ_VATY01000004.1"/>
</dbReference>
<dbReference type="AlphaFoldDB" id="A0A5S3PHU7"/>
<sequence>MFRFFIHYGIHFIVPIAIGLLFFKENRETAIIILLAGILIDIDHLLASPIFDPNRCSIDFHPLHTYWAIGIYVALLFFKKTRIFGIALLIHILADLVDCYLLLGRW</sequence>